<reference evidence="7" key="1">
    <citation type="submission" date="2016-03" db="EMBL/GenBank/DDBJ databases">
        <authorList>
            <person name="Heylen K."/>
            <person name="De Vos P."/>
            <person name="Vekeman B."/>
        </authorList>
    </citation>
    <scope>NUCLEOTIDE SEQUENCE [LARGE SCALE GENOMIC DNA]</scope>
    <source>
        <strain evidence="7">R-45383</strain>
    </source>
</reference>
<dbReference type="OrthoDB" id="9799347at2"/>
<evidence type="ECO:0000313" key="6">
    <source>
        <dbReference type="EMBL" id="OAI25392.1"/>
    </source>
</evidence>
<organism evidence="6 7">
    <name type="scientific">Methylomonas koyamae</name>
    <dbReference type="NCBI Taxonomy" id="702114"/>
    <lineage>
        <taxon>Bacteria</taxon>
        <taxon>Pseudomonadati</taxon>
        <taxon>Pseudomonadota</taxon>
        <taxon>Gammaproteobacteria</taxon>
        <taxon>Methylococcales</taxon>
        <taxon>Methylococcaceae</taxon>
        <taxon>Methylomonas</taxon>
    </lineage>
</organism>
<dbReference type="InterPro" id="IPR013740">
    <property type="entry name" value="Redoxin"/>
</dbReference>
<evidence type="ECO:0000256" key="4">
    <source>
        <dbReference type="SAM" id="SignalP"/>
    </source>
</evidence>
<keyword evidence="3" id="KW-0676">Redox-active center</keyword>
<comment type="subcellular location">
    <subcellularLocation>
        <location evidence="1">Cell envelope</location>
    </subcellularLocation>
</comment>
<dbReference type="GO" id="GO:0015036">
    <property type="term" value="F:disulfide oxidoreductase activity"/>
    <property type="evidence" value="ECO:0007669"/>
    <property type="project" value="UniProtKB-ARBA"/>
</dbReference>
<dbReference type="InterPro" id="IPR036249">
    <property type="entry name" value="Thioredoxin-like_sf"/>
</dbReference>
<keyword evidence="7" id="KW-1185">Reference proteome</keyword>
<dbReference type="PROSITE" id="PS51352">
    <property type="entry name" value="THIOREDOXIN_2"/>
    <property type="match status" value="1"/>
</dbReference>
<dbReference type="PANTHER" id="PTHR42852:SF13">
    <property type="entry name" value="PROTEIN DIPZ"/>
    <property type="match status" value="1"/>
</dbReference>
<dbReference type="PROSITE" id="PS00194">
    <property type="entry name" value="THIOREDOXIN_1"/>
    <property type="match status" value="1"/>
</dbReference>
<dbReference type="GO" id="GO:0030313">
    <property type="term" value="C:cell envelope"/>
    <property type="evidence" value="ECO:0007669"/>
    <property type="project" value="UniProtKB-SubCell"/>
</dbReference>
<protein>
    <submittedName>
        <fullName evidence="6">Redoxin</fullName>
    </submittedName>
</protein>
<feature type="domain" description="Thioredoxin" evidence="5">
    <location>
        <begin position="25"/>
        <end position="165"/>
    </location>
</feature>
<dbReference type="STRING" id="702114.A1355_19760"/>
<keyword evidence="4" id="KW-0732">Signal</keyword>
<evidence type="ECO:0000259" key="5">
    <source>
        <dbReference type="PROSITE" id="PS51352"/>
    </source>
</evidence>
<feature type="signal peptide" evidence="4">
    <location>
        <begin position="1"/>
        <end position="22"/>
    </location>
</feature>
<comment type="caution">
    <text evidence="6">The sequence shown here is derived from an EMBL/GenBank/DDBJ whole genome shotgun (WGS) entry which is preliminary data.</text>
</comment>
<dbReference type="AlphaFoldDB" id="A0A177P5M5"/>
<dbReference type="EMBL" id="LUUK01000039">
    <property type="protein sequence ID" value="OAI25392.1"/>
    <property type="molecule type" value="Genomic_DNA"/>
</dbReference>
<dbReference type="Pfam" id="PF08534">
    <property type="entry name" value="Redoxin"/>
    <property type="match status" value="1"/>
</dbReference>
<gene>
    <name evidence="6" type="ORF">A1355_19760</name>
</gene>
<dbReference type="GO" id="GO:0017004">
    <property type="term" value="P:cytochrome complex assembly"/>
    <property type="evidence" value="ECO:0007669"/>
    <property type="project" value="UniProtKB-KW"/>
</dbReference>
<proteinExistence type="predicted"/>
<dbReference type="InterPro" id="IPR050553">
    <property type="entry name" value="Thioredoxin_ResA/DsbE_sf"/>
</dbReference>
<sequence length="166" mass="18200">MNKSYCSSVFIFVLGIALSLNAVGAEVGQALPSCAASFAGKEALDFSAYRGKVVLVDFWATWCGPCLKSMPFFDRLFSQSQQRGLQIVAINVDEDTEQARQFIEQHPVSYPIAFDAEGACPSAFQVKAMPSSYLVDKTGKIRYVHLGFREEDQTVLSEKIAGLLAE</sequence>
<evidence type="ECO:0000256" key="3">
    <source>
        <dbReference type="ARBA" id="ARBA00023284"/>
    </source>
</evidence>
<dbReference type="Proteomes" id="UP000077628">
    <property type="component" value="Unassembled WGS sequence"/>
</dbReference>
<keyword evidence="2" id="KW-0201">Cytochrome c-type biogenesis</keyword>
<evidence type="ECO:0000256" key="2">
    <source>
        <dbReference type="ARBA" id="ARBA00022748"/>
    </source>
</evidence>
<evidence type="ECO:0000313" key="7">
    <source>
        <dbReference type="Proteomes" id="UP000077628"/>
    </source>
</evidence>
<dbReference type="SUPFAM" id="SSF52833">
    <property type="entry name" value="Thioredoxin-like"/>
    <property type="match status" value="1"/>
</dbReference>
<dbReference type="PANTHER" id="PTHR42852">
    <property type="entry name" value="THIOL:DISULFIDE INTERCHANGE PROTEIN DSBE"/>
    <property type="match status" value="1"/>
</dbReference>
<dbReference type="CDD" id="cd02966">
    <property type="entry name" value="TlpA_like_family"/>
    <property type="match status" value="1"/>
</dbReference>
<dbReference type="Gene3D" id="3.40.30.10">
    <property type="entry name" value="Glutaredoxin"/>
    <property type="match status" value="1"/>
</dbReference>
<dbReference type="InterPro" id="IPR017937">
    <property type="entry name" value="Thioredoxin_CS"/>
</dbReference>
<feature type="chain" id="PRO_5008069971" evidence="4">
    <location>
        <begin position="23"/>
        <end position="166"/>
    </location>
</feature>
<dbReference type="RefSeq" id="WP_064025113.1">
    <property type="nucleotide sequence ID" value="NZ_LUUK01000039.1"/>
</dbReference>
<evidence type="ECO:0000256" key="1">
    <source>
        <dbReference type="ARBA" id="ARBA00004196"/>
    </source>
</evidence>
<name>A0A177P5M5_9GAMM</name>
<dbReference type="InterPro" id="IPR013766">
    <property type="entry name" value="Thioredoxin_domain"/>
</dbReference>
<accession>A0A177P5M5</accession>